<keyword evidence="2" id="KW-1133">Transmembrane helix</keyword>
<evidence type="ECO:0000256" key="1">
    <source>
        <dbReference type="SAM" id="MobiDB-lite"/>
    </source>
</evidence>
<evidence type="ECO:0000256" key="2">
    <source>
        <dbReference type="SAM" id="Phobius"/>
    </source>
</evidence>
<evidence type="ECO:0000313" key="4">
    <source>
        <dbReference type="Proteomes" id="UP001197247"/>
    </source>
</evidence>
<feature type="transmembrane region" description="Helical" evidence="2">
    <location>
        <begin position="61"/>
        <end position="84"/>
    </location>
</feature>
<protein>
    <submittedName>
        <fullName evidence="3">Uncharacterized protein</fullName>
    </submittedName>
</protein>
<organism evidence="3 4">
    <name type="scientific">Kineosporia corallincola</name>
    <dbReference type="NCBI Taxonomy" id="2835133"/>
    <lineage>
        <taxon>Bacteria</taxon>
        <taxon>Bacillati</taxon>
        <taxon>Actinomycetota</taxon>
        <taxon>Actinomycetes</taxon>
        <taxon>Kineosporiales</taxon>
        <taxon>Kineosporiaceae</taxon>
        <taxon>Kineosporia</taxon>
    </lineage>
</organism>
<accession>A0ABS5TQZ2</accession>
<reference evidence="3 4" key="1">
    <citation type="submission" date="2021-05" db="EMBL/GenBank/DDBJ databases">
        <title>Kineosporia and Streptomyces sp. nov. two new marine actinobacteria isolated from Coral.</title>
        <authorList>
            <person name="Buangrab K."/>
            <person name="Sutthacheep M."/>
            <person name="Yeemin T."/>
            <person name="Harunari E."/>
            <person name="Igarashi Y."/>
            <person name="Kanchanasin P."/>
            <person name="Tanasupawat S."/>
            <person name="Phongsopitanun W."/>
        </authorList>
    </citation>
    <scope>NUCLEOTIDE SEQUENCE [LARGE SCALE GENOMIC DNA]</scope>
    <source>
        <strain evidence="3 4">J2-2</strain>
    </source>
</reference>
<dbReference type="RefSeq" id="WP_214159527.1">
    <property type="nucleotide sequence ID" value="NZ_JAHBAY010000014.1"/>
</dbReference>
<evidence type="ECO:0000313" key="3">
    <source>
        <dbReference type="EMBL" id="MBT0772991.1"/>
    </source>
</evidence>
<keyword evidence="4" id="KW-1185">Reference proteome</keyword>
<keyword evidence="2" id="KW-0472">Membrane</keyword>
<proteinExistence type="predicted"/>
<keyword evidence="2" id="KW-0812">Transmembrane</keyword>
<name>A0ABS5TQZ2_9ACTN</name>
<dbReference type="Proteomes" id="UP001197247">
    <property type="component" value="Unassembled WGS sequence"/>
</dbReference>
<gene>
    <name evidence="3" type="ORF">KIH74_28870</name>
</gene>
<sequence>MSEHSRPAADPRRPASSLLLQRIVNLKLGWLLTGLVLLSVATYSGSYWLERRPGDSYDFLAGLARLVADASLSTAVIGIAYEWLIRQESNRTLELMFQRNLDEHDDSLANTVVREIPRALILDRSIQRTLFLRQEKLDEILRGALLARLGDEEMSGSIYDGLLQKTFSYEERFVGLRIDVTLSNVRETEPQSVRDEYYDVVVSLRYRTKLNVSKFIFARVLDPDQYNVRTRDPNYIFTWRVEESAALPRDSPKALDLYRFSIDDRELEKTSKVTGDGAYEIHCEDEGLAAKQGQEVAVHYSVATKLSRRDHVFFYTAVRPTKGITLTFNYARTDIANVLTYDFFVSGEKPVIETLPREDPHTVMVELDEWVFPKGGVAFVWKLQEEDVPAAVPENGSPPHLSAPAPDPATAAEET</sequence>
<comment type="caution">
    <text evidence="3">The sequence shown here is derived from an EMBL/GenBank/DDBJ whole genome shotgun (WGS) entry which is preliminary data.</text>
</comment>
<dbReference type="EMBL" id="JAHBAY010000014">
    <property type="protein sequence ID" value="MBT0772991.1"/>
    <property type="molecule type" value="Genomic_DNA"/>
</dbReference>
<feature type="region of interest" description="Disordered" evidence="1">
    <location>
        <begin position="390"/>
        <end position="415"/>
    </location>
</feature>
<feature type="transmembrane region" description="Helical" evidence="2">
    <location>
        <begin position="28"/>
        <end position="49"/>
    </location>
</feature>